<organism evidence="1 2">
    <name type="scientific">Caminibacter mediatlanticus TB-2</name>
    <dbReference type="NCBI Taxonomy" id="391592"/>
    <lineage>
        <taxon>Bacteria</taxon>
        <taxon>Pseudomonadati</taxon>
        <taxon>Campylobacterota</taxon>
        <taxon>Epsilonproteobacteria</taxon>
        <taxon>Nautiliales</taxon>
        <taxon>Nautiliaceae</taxon>
        <taxon>Caminibacter</taxon>
    </lineage>
</organism>
<dbReference type="Proteomes" id="UP000003288">
    <property type="component" value="Unassembled WGS sequence"/>
</dbReference>
<gene>
    <name evidence="1" type="ORF">CMTB2_06656</name>
</gene>
<accession>A0AAI9F2K6</accession>
<dbReference type="AlphaFoldDB" id="A0AAI9F2K6"/>
<sequence>MKKFIILGTLNLFLFAQNDIYLEYVNKLVNYNFVLKNIENKNAPFEIKEKQNKVFNQFQKLEKKIKVKLINIFNNQAYVKIIHYLGDQITKVEKKWIKVGDKIGTCKVDRITFDSLILKCKHKTITKTVNKKIINIKEER</sequence>
<reference evidence="1 2" key="1">
    <citation type="journal article" date="2011" name="Stand. Genomic Sci.">
        <title>Draft genome sequence of Caminibacter mediatlanticus strain TB-2, an epsilonproteobacterium isolated from a deep-sea hydrothermal vent.</title>
        <authorList>
            <person name="Giovannelli D."/>
            <person name="Ferriera S."/>
            <person name="Johnson J."/>
            <person name="Kravitz S."/>
            <person name="Perez-Rodriguez I."/>
            <person name="Ricci J."/>
            <person name="O'Brien C."/>
            <person name="Voordeckers J.W."/>
            <person name="Bini E."/>
            <person name="Vetriani C."/>
        </authorList>
    </citation>
    <scope>NUCLEOTIDE SEQUENCE [LARGE SCALE GENOMIC DNA]</scope>
    <source>
        <strain evidence="1 2">TB-2</strain>
    </source>
</reference>
<proteinExistence type="predicted"/>
<dbReference type="RefSeq" id="WP_007473868.1">
    <property type="nucleotide sequence ID" value="NZ_ABCJ01000002.1"/>
</dbReference>
<protein>
    <submittedName>
        <fullName evidence="1">Uncharacterized protein</fullName>
    </submittedName>
</protein>
<evidence type="ECO:0000313" key="1">
    <source>
        <dbReference type="EMBL" id="EDM23913.1"/>
    </source>
</evidence>
<comment type="caution">
    <text evidence="1">The sequence shown here is derived from an EMBL/GenBank/DDBJ whole genome shotgun (WGS) entry which is preliminary data.</text>
</comment>
<evidence type="ECO:0000313" key="2">
    <source>
        <dbReference type="Proteomes" id="UP000003288"/>
    </source>
</evidence>
<name>A0AAI9F2K6_9BACT</name>
<dbReference type="EMBL" id="ABCJ01000002">
    <property type="protein sequence ID" value="EDM23913.1"/>
    <property type="molecule type" value="Genomic_DNA"/>
</dbReference>